<dbReference type="RefSeq" id="WP_249656330.1">
    <property type="nucleotide sequence ID" value="NZ_JAMFMA010000001.1"/>
</dbReference>
<organism evidence="14 15">
    <name type="scientific">Flagellimonas spongiicola</name>
    <dbReference type="NCBI Taxonomy" id="2942208"/>
    <lineage>
        <taxon>Bacteria</taxon>
        <taxon>Pseudomonadati</taxon>
        <taxon>Bacteroidota</taxon>
        <taxon>Flavobacteriia</taxon>
        <taxon>Flavobacteriales</taxon>
        <taxon>Flavobacteriaceae</taxon>
        <taxon>Flagellimonas</taxon>
    </lineage>
</organism>
<dbReference type="SUPFAM" id="SSF56281">
    <property type="entry name" value="Metallo-hydrolase/oxidoreductase"/>
    <property type="match status" value="1"/>
</dbReference>
<keyword evidence="10 14" id="KW-0378">Hydrolase</keyword>
<evidence type="ECO:0000256" key="10">
    <source>
        <dbReference type="ARBA" id="ARBA00022801"/>
    </source>
</evidence>
<comment type="cofactor">
    <cofactor evidence="2">
        <name>Zn(2+)</name>
        <dbReference type="ChEBI" id="CHEBI:29105"/>
    </cofactor>
</comment>
<dbReference type="InterPro" id="IPR058199">
    <property type="entry name" value="BlaB//VIM/IMP-1"/>
</dbReference>
<sequence>MRIQITFILLTIVLCAGCKDETLGKVYDTETLTLERVAPNSYVHTSYLETDDFGKVGCNGLIYANGDEAVIFDTPVDDAVSRELLAWVDSELDVNVVAIIPTHSHRDCLAGLEAFHDARIPSYANLKTIEFASRYQRPVPLYGFEGDIQIKVGDKEARCAFVGQGHTIDNVVGYIPSENVLFGGCLVKSVGASKGYIGEANIKEWPKTVEKLLEKYPDTKVVVPGHGESGGLELLNYTTELFSEKN</sequence>
<keyword evidence="12" id="KW-0046">Antibiotic resistance</keyword>
<evidence type="ECO:0000256" key="7">
    <source>
        <dbReference type="ARBA" id="ARBA00022723"/>
    </source>
</evidence>
<dbReference type="InterPro" id="IPR050855">
    <property type="entry name" value="NDM-1-like"/>
</dbReference>
<comment type="subcellular location">
    <subcellularLocation>
        <location evidence="3">Periplasm</location>
    </subcellularLocation>
</comment>
<dbReference type="Proteomes" id="UP001203607">
    <property type="component" value="Unassembled WGS sequence"/>
</dbReference>
<evidence type="ECO:0000256" key="2">
    <source>
        <dbReference type="ARBA" id="ARBA00001947"/>
    </source>
</evidence>
<evidence type="ECO:0000256" key="8">
    <source>
        <dbReference type="ARBA" id="ARBA00022729"/>
    </source>
</evidence>
<comment type="caution">
    <text evidence="14">The sequence shown here is derived from an EMBL/GenBank/DDBJ whole genome shotgun (WGS) entry which is preliminary data.</text>
</comment>
<evidence type="ECO:0000256" key="3">
    <source>
        <dbReference type="ARBA" id="ARBA00004418"/>
    </source>
</evidence>
<dbReference type="PROSITE" id="PS00744">
    <property type="entry name" value="BETA_LACTAMASE_B_2"/>
    <property type="match status" value="1"/>
</dbReference>
<dbReference type="Gene3D" id="3.60.15.10">
    <property type="entry name" value="Ribonuclease Z/Hydroxyacylglutathione hydrolase-like"/>
    <property type="match status" value="1"/>
</dbReference>
<dbReference type="NCBIfam" id="NF033088">
    <property type="entry name" value="bla_subclass_B1"/>
    <property type="match status" value="1"/>
</dbReference>
<dbReference type="EC" id="3.5.2.6" evidence="6"/>
<dbReference type="Pfam" id="PF00753">
    <property type="entry name" value="Lactamase_B"/>
    <property type="match status" value="1"/>
</dbReference>
<keyword evidence="8" id="KW-0732">Signal</keyword>
<protein>
    <recommendedName>
        <fullName evidence="6">beta-lactamase</fullName>
        <ecNumber evidence="6">3.5.2.6</ecNumber>
    </recommendedName>
</protein>
<comment type="similarity">
    <text evidence="4">Belongs to the metallo-beta-lactamase superfamily. Class-B beta-lactamase family.</text>
</comment>
<keyword evidence="15" id="KW-1185">Reference proteome</keyword>
<proteinExistence type="inferred from homology"/>
<evidence type="ECO:0000256" key="9">
    <source>
        <dbReference type="ARBA" id="ARBA00022764"/>
    </source>
</evidence>
<evidence type="ECO:0000313" key="14">
    <source>
        <dbReference type="EMBL" id="MCL6273155.1"/>
    </source>
</evidence>
<evidence type="ECO:0000256" key="5">
    <source>
        <dbReference type="ARBA" id="ARBA00011245"/>
    </source>
</evidence>
<evidence type="ECO:0000256" key="1">
    <source>
        <dbReference type="ARBA" id="ARBA00001526"/>
    </source>
</evidence>
<keyword evidence="11" id="KW-0862">Zinc</keyword>
<name>A0ABT0PP37_9FLAO</name>
<comment type="subunit">
    <text evidence="5">Monomer.</text>
</comment>
<keyword evidence="7" id="KW-0479">Metal-binding</keyword>
<dbReference type="InterPro" id="IPR036866">
    <property type="entry name" value="RibonucZ/Hydroxyglut_hydro"/>
</dbReference>
<reference evidence="14 15" key="1">
    <citation type="submission" date="2022-05" db="EMBL/GenBank/DDBJ databases">
        <authorList>
            <person name="Park J.-S."/>
        </authorList>
    </citation>
    <scope>NUCLEOTIDE SEQUENCE [LARGE SCALE GENOMIC DNA]</scope>
    <source>
        <strain evidence="14 15">2012CJ35-5</strain>
    </source>
</reference>
<dbReference type="InterPro" id="IPR001018">
    <property type="entry name" value="Beta-lactamase_class-B_CS"/>
</dbReference>
<dbReference type="InterPro" id="IPR001279">
    <property type="entry name" value="Metallo-B-lactamas"/>
</dbReference>
<keyword evidence="9" id="KW-0574">Periplasm</keyword>
<dbReference type="PANTHER" id="PTHR42951">
    <property type="entry name" value="METALLO-BETA-LACTAMASE DOMAIN-CONTAINING"/>
    <property type="match status" value="1"/>
</dbReference>
<evidence type="ECO:0000256" key="11">
    <source>
        <dbReference type="ARBA" id="ARBA00022833"/>
    </source>
</evidence>
<evidence type="ECO:0000259" key="13">
    <source>
        <dbReference type="SMART" id="SM00849"/>
    </source>
</evidence>
<comment type="catalytic activity">
    <reaction evidence="1">
        <text>a beta-lactam + H2O = a substituted beta-amino acid</text>
        <dbReference type="Rhea" id="RHEA:20401"/>
        <dbReference type="ChEBI" id="CHEBI:15377"/>
        <dbReference type="ChEBI" id="CHEBI:35627"/>
        <dbReference type="ChEBI" id="CHEBI:140347"/>
        <dbReference type="EC" id="3.5.2.6"/>
    </reaction>
</comment>
<dbReference type="EMBL" id="JAMFMA010000001">
    <property type="protein sequence ID" value="MCL6273155.1"/>
    <property type="molecule type" value="Genomic_DNA"/>
</dbReference>
<dbReference type="PANTHER" id="PTHR42951:SF4">
    <property type="entry name" value="ACYL-COENZYME A THIOESTERASE MBLAC2"/>
    <property type="match status" value="1"/>
</dbReference>
<dbReference type="GO" id="GO:0008800">
    <property type="term" value="F:beta-lactamase activity"/>
    <property type="evidence" value="ECO:0007669"/>
    <property type="project" value="UniProtKB-EC"/>
</dbReference>
<evidence type="ECO:0000256" key="12">
    <source>
        <dbReference type="ARBA" id="ARBA00023251"/>
    </source>
</evidence>
<dbReference type="SMART" id="SM00849">
    <property type="entry name" value="Lactamase_B"/>
    <property type="match status" value="1"/>
</dbReference>
<evidence type="ECO:0000256" key="6">
    <source>
        <dbReference type="ARBA" id="ARBA00012865"/>
    </source>
</evidence>
<evidence type="ECO:0000313" key="15">
    <source>
        <dbReference type="Proteomes" id="UP001203607"/>
    </source>
</evidence>
<accession>A0ABT0PP37</accession>
<feature type="domain" description="Metallo-beta-lactamase" evidence="13">
    <location>
        <begin position="57"/>
        <end position="226"/>
    </location>
</feature>
<evidence type="ECO:0000256" key="4">
    <source>
        <dbReference type="ARBA" id="ARBA00005250"/>
    </source>
</evidence>
<gene>
    <name evidence="14" type="primary">bla</name>
    <name evidence="14" type="ORF">M3P19_03995</name>
</gene>